<dbReference type="EMBL" id="FQZU01000012">
    <property type="protein sequence ID" value="SHJ81455.1"/>
    <property type="molecule type" value="Genomic_DNA"/>
</dbReference>
<keyword evidence="2" id="KW-1185">Reference proteome</keyword>
<dbReference type="Proteomes" id="UP000183994">
    <property type="component" value="Unassembled WGS sequence"/>
</dbReference>
<reference evidence="2" key="1">
    <citation type="submission" date="2016-11" db="EMBL/GenBank/DDBJ databases">
        <authorList>
            <person name="Varghese N."/>
            <person name="Submissions S."/>
        </authorList>
    </citation>
    <scope>NUCLEOTIDE SEQUENCE [LARGE SCALE GENOMIC DNA]</scope>
    <source>
        <strain evidence="2">DSM 16219</strain>
    </source>
</reference>
<gene>
    <name evidence="1" type="ORF">SAMN02745216_02325</name>
</gene>
<name>A0A1M6MDD1_9BACT</name>
<evidence type="ECO:0000313" key="2">
    <source>
        <dbReference type="Proteomes" id="UP000183994"/>
    </source>
</evidence>
<sequence length="204" mass="24272">MANNPHQSESQPKENIFTLLERAERRPMTFVRNESIYELEQYIHGYYAALRAHGIIENVPSMDTHFWHWLMYRTGYGSCVGWAYDIEQSAGEDEKPLDLFFFFVNEYKKLVPVVKSRVELKGRHNPTGKKVLIGGTDLMEKPQSIEIVQYSPAPIHFLRFYYEHKIENDDLLPKDLDSYETTFEMGKYWVWEEFQVEMDQWTDL</sequence>
<accession>A0A1M6MDD1</accession>
<protein>
    <submittedName>
        <fullName evidence="1">Uncharacterized protein</fullName>
    </submittedName>
</protein>
<proteinExistence type="predicted"/>
<dbReference type="RefSeq" id="WP_073475914.1">
    <property type="nucleotide sequence ID" value="NZ_FQZU01000012.1"/>
</dbReference>
<organism evidence="1 2">
    <name type="scientific">Desulfatibacillum alkenivorans DSM 16219</name>
    <dbReference type="NCBI Taxonomy" id="1121393"/>
    <lineage>
        <taxon>Bacteria</taxon>
        <taxon>Pseudomonadati</taxon>
        <taxon>Thermodesulfobacteriota</taxon>
        <taxon>Desulfobacteria</taxon>
        <taxon>Desulfobacterales</taxon>
        <taxon>Desulfatibacillaceae</taxon>
        <taxon>Desulfatibacillum</taxon>
    </lineage>
</organism>
<dbReference type="AlphaFoldDB" id="A0A1M6MDD1"/>
<dbReference type="OrthoDB" id="5519532at2"/>
<evidence type="ECO:0000313" key="1">
    <source>
        <dbReference type="EMBL" id="SHJ81455.1"/>
    </source>
</evidence>